<organism evidence="1 2">
    <name type="scientific">Oribacterium sinus</name>
    <dbReference type="NCBI Taxonomy" id="237576"/>
    <lineage>
        <taxon>Bacteria</taxon>
        <taxon>Bacillati</taxon>
        <taxon>Bacillota</taxon>
        <taxon>Clostridia</taxon>
        <taxon>Lachnospirales</taxon>
        <taxon>Lachnospiraceae</taxon>
        <taxon>Oribacterium</taxon>
    </lineage>
</organism>
<sequence length="124" mass="14344">MNEVVTMRFTVEFYEKENGEIPVINFIDSLEPKLGAKVLSLIEILEEKGNQLRLPYSECLEDGIFELRCKFGSDITRTLYFFYEGANIILTNGFVKKTQKTPAQEIKLAKLRRADYLSRKGKLK</sequence>
<evidence type="ECO:0000313" key="1">
    <source>
        <dbReference type="EMBL" id="MBF1304945.1"/>
    </source>
</evidence>
<name>A0A930DWR7_9FIRM</name>
<protein>
    <submittedName>
        <fullName evidence="1">Type II toxin-antitoxin system RelE/ParE family toxin</fullName>
    </submittedName>
</protein>
<dbReference type="InterPro" id="IPR009241">
    <property type="entry name" value="HigB-like"/>
</dbReference>
<accession>A0A930DWR7</accession>
<dbReference type="Pfam" id="PF05973">
    <property type="entry name" value="Gp49"/>
    <property type="match status" value="1"/>
</dbReference>
<dbReference type="AlphaFoldDB" id="A0A930DWR7"/>
<comment type="caution">
    <text evidence="1">The sequence shown here is derived from an EMBL/GenBank/DDBJ whole genome shotgun (WGS) entry which is preliminary data.</text>
</comment>
<proteinExistence type="predicted"/>
<dbReference type="Proteomes" id="UP000780721">
    <property type="component" value="Unassembled WGS sequence"/>
</dbReference>
<dbReference type="EMBL" id="JABZRB010000073">
    <property type="protein sequence ID" value="MBF1304945.1"/>
    <property type="molecule type" value="Genomic_DNA"/>
</dbReference>
<reference evidence="1" key="1">
    <citation type="submission" date="2020-04" db="EMBL/GenBank/DDBJ databases">
        <title>Deep metagenomics examines the oral microbiome during advanced dental caries in children, revealing novel taxa and co-occurrences with host molecules.</title>
        <authorList>
            <person name="Baker J.L."/>
            <person name="Morton J.T."/>
            <person name="Dinis M."/>
            <person name="Alvarez R."/>
            <person name="Tran N.C."/>
            <person name="Knight R."/>
            <person name="Edlund A."/>
        </authorList>
    </citation>
    <scope>NUCLEOTIDE SEQUENCE</scope>
    <source>
        <strain evidence="1">JCVI_48_bin.5</strain>
    </source>
</reference>
<gene>
    <name evidence="1" type="ORF">HXM91_03650</name>
</gene>
<evidence type="ECO:0000313" key="2">
    <source>
        <dbReference type="Proteomes" id="UP000780721"/>
    </source>
</evidence>